<protein>
    <submittedName>
        <fullName evidence="2">GMP synthase (Glutamine-hydrolysing)</fullName>
    </submittedName>
</protein>
<dbReference type="RefSeq" id="WP_229828529.1">
    <property type="nucleotide sequence ID" value="NZ_BNAN01000002.1"/>
</dbReference>
<dbReference type="PANTHER" id="PTHR42695:SF5">
    <property type="entry name" value="GLUTAMINE AMIDOTRANSFERASE YLR126C-RELATED"/>
    <property type="match status" value="1"/>
</dbReference>
<keyword evidence="3" id="KW-1185">Reference proteome</keyword>
<dbReference type="InterPro" id="IPR017926">
    <property type="entry name" value="GATASE"/>
</dbReference>
<evidence type="ECO:0000313" key="3">
    <source>
        <dbReference type="Proteomes" id="UP000198520"/>
    </source>
</evidence>
<dbReference type="Pfam" id="PF00117">
    <property type="entry name" value="GATase"/>
    <property type="match status" value="1"/>
</dbReference>
<proteinExistence type="predicted"/>
<dbReference type="Proteomes" id="UP000198520">
    <property type="component" value="Unassembled WGS sequence"/>
</dbReference>
<organism evidence="2 3">
    <name type="scientific">Flavimobilis marinus</name>
    <dbReference type="NCBI Taxonomy" id="285351"/>
    <lineage>
        <taxon>Bacteria</taxon>
        <taxon>Bacillati</taxon>
        <taxon>Actinomycetota</taxon>
        <taxon>Actinomycetes</taxon>
        <taxon>Micrococcales</taxon>
        <taxon>Jonesiaceae</taxon>
        <taxon>Flavimobilis</taxon>
    </lineage>
</organism>
<evidence type="ECO:0000259" key="1">
    <source>
        <dbReference type="Pfam" id="PF00117"/>
    </source>
</evidence>
<dbReference type="AlphaFoldDB" id="A0A1I2FQB9"/>
<dbReference type="InterPro" id="IPR029062">
    <property type="entry name" value="Class_I_gatase-like"/>
</dbReference>
<dbReference type="InterPro" id="IPR044992">
    <property type="entry name" value="ChyE-like"/>
</dbReference>
<dbReference type="CDD" id="cd01741">
    <property type="entry name" value="GATase1_1"/>
    <property type="match status" value="1"/>
</dbReference>
<name>A0A1I2FQB9_9MICO</name>
<gene>
    <name evidence="2" type="ORF">SAMN04488035_1415</name>
</gene>
<feature type="domain" description="Glutamine amidotransferase" evidence="1">
    <location>
        <begin position="56"/>
        <end position="190"/>
    </location>
</feature>
<evidence type="ECO:0000313" key="2">
    <source>
        <dbReference type="EMBL" id="SFF06631.1"/>
    </source>
</evidence>
<dbReference type="SUPFAM" id="SSF52317">
    <property type="entry name" value="Class I glutamine amidotransferase-like"/>
    <property type="match status" value="1"/>
</dbReference>
<dbReference type="PROSITE" id="PS51273">
    <property type="entry name" value="GATASE_TYPE_1"/>
    <property type="match status" value="1"/>
</dbReference>
<dbReference type="STRING" id="285351.SAMN04488035_1415"/>
<accession>A0A1I2FQB9</accession>
<reference evidence="3" key="1">
    <citation type="submission" date="2016-10" db="EMBL/GenBank/DDBJ databases">
        <authorList>
            <person name="Varghese N."/>
            <person name="Submissions S."/>
        </authorList>
    </citation>
    <scope>NUCLEOTIDE SEQUENCE [LARGE SCALE GENOMIC DNA]</scope>
    <source>
        <strain evidence="3">DSM 19083</strain>
    </source>
</reference>
<sequence>MSSLTAAPVLVLQHAEFEQPGVIARALELAGVPWESRIILDDVDPELPDVRELSGLVVLGGAPGALDDAAHPGLAAERRLLAAAVDADLPTLGVCLGMQLLAVALGAQSLPQHGQEIGFAPLKVHGDGIRDRLLYPLVVDAGADPDVLHWHDDAVDAPAGATVLASTDATPVQAFRLGSAVGLQFHLELDPPLLAAWLAHPEGGGSLPPQTVRAIASDGARLLPSLAPRAQMAFGTFAADARDRRG</sequence>
<dbReference type="Gene3D" id="3.40.50.880">
    <property type="match status" value="1"/>
</dbReference>
<dbReference type="EMBL" id="FONZ01000002">
    <property type="protein sequence ID" value="SFF06631.1"/>
    <property type="molecule type" value="Genomic_DNA"/>
</dbReference>
<dbReference type="GO" id="GO:0005829">
    <property type="term" value="C:cytosol"/>
    <property type="evidence" value="ECO:0007669"/>
    <property type="project" value="TreeGrafter"/>
</dbReference>
<dbReference type="PANTHER" id="PTHR42695">
    <property type="entry name" value="GLUTAMINE AMIDOTRANSFERASE YLR126C-RELATED"/>
    <property type="match status" value="1"/>
</dbReference>